<feature type="domain" description="AAA-ATPase-like" evidence="1">
    <location>
        <begin position="5"/>
        <end position="200"/>
    </location>
</feature>
<evidence type="ECO:0000313" key="3">
    <source>
        <dbReference type="Proteomes" id="UP000185490"/>
    </source>
</evidence>
<dbReference type="InterPro" id="IPR012547">
    <property type="entry name" value="PDDEXK_9"/>
</dbReference>
<dbReference type="PANTHER" id="PTHR34825:SF1">
    <property type="entry name" value="AAA-ATPASE-LIKE DOMAIN-CONTAINING PROTEIN"/>
    <property type="match status" value="1"/>
</dbReference>
<dbReference type="InterPro" id="IPR027417">
    <property type="entry name" value="P-loop_NTPase"/>
</dbReference>
<dbReference type="InterPro" id="IPR018631">
    <property type="entry name" value="AAA-ATPase-like_dom"/>
</dbReference>
<dbReference type="Pfam" id="PF09820">
    <property type="entry name" value="AAA-ATPase_like"/>
    <property type="match status" value="1"/>
</dbReference>
<evidence type="ECO:0000313" key="2">
    <source>
        <dbReference type="EMBL" id="APT74035.1"/>
    </source>
</evidence>
<dbReference type="PANTHER" id="PTHR34825">
    <property type="entry name" value="CONSERVED PROTEIN, WITH A WEAK D-GALACTARATE DEHYDRATASE/ALTRONATE HYDROLASE DOMAIN"/>
    <property type="match status" value="1"/>
</dbReference>
<organism evidence="2 3">
    <name type="scientific">Thermosipho melanesiensis</name>
    <dbReference type="NCBI Taxonomy" id="46541"/>
    <lineage>
        <taxon>Bacteria</taxon>
        <taxon>Thermotogati</taxon>
        <taxon>Thermotogota</taxon>
        <taxon>Thermotogae</taxon>
        <taxon>Thermotogales</taxon>
        <taxon>Fervidobacteriaceae</taxon>
        <taxon>Thermosipho</taxon>
    </lineage>
</organism>
<dbReference type="RefSeq" id="WP_012057276.1">
    <property type="nucleotide sequence ID" value="NZ_CP007389.1"/>
</dbReference>
<dbReference type="Gene3D" id="3.40.50.300">
    <property type="entry name" value="P-loop containing nucleotide triphosphate hydrolases"/>
    <property type="match status" value="1"/>
</dbReference>
<evidence type="ECO:0000259" key="1">
    <source>
        <dbReference type="Pfam" id="PF09820"/>
    </source>
</evidence>
<gene>
    <name evidence="2" type="ORF">BW47_05645</name>
</gene>
<sequence>MKKLPIGVQDYREIVEENYVYVDKTKYLYDLMTSGKFYFLSRPRRFGKSLTISTLYYIFKGEKELFRGTYIYDKWDFKEYPIIKLDMSDNMLTTYEDFVESLSEKIEKLYKNEGIANINNNLPTRFGNLIEELNAKYRERVVILIDEYEAPILEHINNKKEAEKIRSFLREFYKKIKTKDEYIKFVFMTGITKFTKTGVFSALNNLNDISLNKKYSQMLGYTQEELEYYFKEHIEETAREIGMGKEELIENLKEYYNGFSFDGRRSVYNPFSILRFFEEREFKNYWFESGSPSFLYEYIKGRKVTYEELVKYPVSAMDFTTREIEDANANIFFAQAGYLTFKDVRRYGFEEEYILDYPNIEVRNSFSKLILEANYGVEKEKIKEVNREIIKSLEKNDIRRMIEEIKRIISSIPYNLHRGEERYYHSLIYTIIASAGVNVTAEELTSIGRSDIVIEERGKVYIFEIKIDKGAREGIRQIKEKRYYEKYVGKEIYLIGIKISSKERNIEEYVIEKVGG</sequence>
<proteinExistence type="predicted"/>
<dbReference type="Pfam" id="PF08011">
    <property type="entry name" value="PDDEXK_9"/>
    <property type="match status" value="1"/>
</dbReference>
<dbReference type="Proteomes" id="UP000185490">
    <property type="component" value="Chromosome"/>
</dbReference>
<reference evidence="2 3" key="1">
    <citation type="submission" date="2014-02" db="EMBL/GenBank/DDBJ databases">
        <title>Diversity of Thermotogales isolates from hydrothermal vents.</title>
        <authorList>
            <person name="Haverkamp T.H.A."/>
            <person name="Lossouarn J."/>
            <person name="Geslin C."/>
            <person name="Nesbo C.L."/>
        </authorList>
    </citation>
    <scope>NUCLEOTIDE SEQUENCE [LARGE SCALE GENOMIC DNA]</scope>
    <source>
        <strain evidence="2 3">431</strain>
    </source>
</reference>
<name>A0ABN4UVE9_9BACT</name>
<keyword evidence="3" id="KW-1185">Reference proteome</keyword>
<protein>
    <submittedName>
        <fullName evidence="2">ATPase AAA</fullName>
    </submittedName>
</protein>
<accession>A0ABN4UVE9</accession>
<dbReference type="SUPFAM" id="SSF52540">
    <property type="entry name" value="P-loop containing nucleoside triphosphate hydrolases"/>
    <property type="match status" value="1"/>
</dbReference>
<dbReference type="EMBL" id="CP007389">
    <property type="protein sequence ID" value="APT74035.1"/>
    <property type="molecule type" value="Genomic_DNA"/>
</dbReference>